<proteinExistence type="predicted"/>
<gene>
    <name evidence="1" type="ORF">CLV32_2355</name>
</gene>
<dbReference type="EMBL" id="SNWM01000002">
    <property type="protein sequence ID" value="TDO23364.1"/>
    <property type="molecule type" value="Genomic_DNA"/>
</dbReference>
<comment type="caution">
    <text evidence="1">The sequence shown here is derived from an EMBL/GenBank/DDBJ whole genome shotgun (WGS) entry which is preliminary data.</text>
</comment>
<organism evidence="1 2">
    <name type="scientific">Pedobacter duraquae</name>
    <dbReference type="NCBI Taxonomy" id="425511"/>
    <lineage>
        <taxon>Bacteria</taxon>
        <taxon>Pseudomonadati</taxon>
        <taxon>Bacteroidota</taxon>
        <taxon>Sphingobacteriia</taxon>
        <taxon>Sphingobacteriales</taxon>
        <taxon>Sphingobacteriaceae</taxon>
        <taxon>Pedobacter</taxon>
    </lineage>
</organism>
<sequence>MEQILKRLNFQPATLTITEMENPEQVLATFFENCPIHEVRENLWEMYKGWIYNSAEYTDPDQTRAMMSFYTELVNFVNAAFLSAEKTNGN</sequence>
<dbReference type="AlphaFoldDB" id="A0A4R6IMG1"/>
<evidence type="ECO:0000313" key="1">
    <source>
        <dbReference type="EMBL" id="TDO23364.1"/>
    </source>
</evidence>
<dbReference type="Proteomes" id="UP000295499">
    <property type="component" value="Unassembled WGS sequence"/>
</dbReference>
<reference evidence="1 2" key="1">
    <citation type="submission" date="2019-03" db="EMBL/GenBank/DDBJ databases">
        <title>Genomic Encyclopedia of Archaeal and Bacterial Type Strains, Phase II (KMG-II): from individual species to whole genera.</title>
        <authorList>
            <person name="Goeker M."/>
        </authorList>
    </citation>
    <scope>NUCLEOTIDE SEQUENCE [LARGE SCALE GENOMIC DNA]</scope>
    <source>
        <strain evidence="1 2">DSM 19034</strain>
    </source>
</reference>
<accession>A0A4R6IMG1</accession>
<dbReference type="OrthoDB" id="766751at2"/>
<evidence type="ECO:0000313" key="2">
    <source>
        <dbReference type="Proteomes" id="UP000295499"/>
    </source>
</evidence>
<dbReference type="RefSeq" id="WP_133555486.1">
    <property type="nucleotide sequence ID" value="NZ_SNWM01000002.1"/>
</dbReference>
<keyword evidence="2" id="KW-1185">Reference proteome</keyword>
<name>A0A4R6IMG1_9SPHI</name>
<protein>
    <submittedName>
        <fullName evidence="1">Uncharacterized protein</fullName>
    </submittedName>
</protein>